<comment type="caution">
    <text evidence="3">The sequence shown here is derived from an EMBL/GenBank/DDBJ whole genome shotgun (WGS) entry which is preliminary data.</text>
</comment>
<dbReference type="Proteomes" id="UP000187209">
    <property type="component" value="Unassembled WGS sequence"/>
</dbReference>
<feature type="region of interest" description="Disordered" evidence="2">
    <location>
        <begin position="275"/>
        <end position="301"/>
    </location>
</feature>
<name>A0A1R2BWE5_9CILI</name>
<feature type="compositionally biased region" description="Polar residues" evidence="2">
    <location>
        <begin position="290"/>
        <end position="301"/>
    </location>
</feature>
<keyword evidence="1" id="KW-0175">Coiled coil</keyword>
<evidence type="ECO:0000256" key="2">
    <source>
        <dbReference type="SAM" id="MobiDB-lite"/>
    </source>
</evidence>
<feature type="coiled-coil region" evidence="1">
    <location>
        <begin position="186"/>
        <end position="235"/>
    </location>
</feature>
<organism evidence="3 4">
    <name type="scientific">Stentor coeruleus</name>
    <dbReference type="NCBI Taxonomy" id="5963"/>
    <lineage>
        <taxon>Eukaryota</taxon>
        <taxon>Sar</taxon>
        <taxon>Alveolata</taxon>
        <taxon>Ciliophora</taxon>
        <taxon>Postciliodesmatophora</taxon>
        <taxon>Heterotrichea</taxon>
        <taxon>Heterotrichida</taxon>
        <taxon>Stentoridae</taxon>
        <taxon>Stentor</taxon>
    </lineage>
</organism>
<dbReference type="AlphaFoldDB" id="A0A1R2BWE5"/>
<reference evidence="3 4" key="1">
    <citation type="submission" date="2016-11" db="EMBL/GenBank/DDBJ databases">
        <title>The macronuclear genome of Stentor coeruleus: a giant cell with tiny introns.</title>
        <authorList>
            <person name="Slabodnick M."/>
            <person name="Ruby J.G."/>
            <person name="Reiff S.B."/>
            <person name="Swart E.C."/>
            <person name="Gosai S."/>
            <person name="Prabakaran S."/>
            <person name="Witkowska E."/>
            <person name="Larue G.E."/>
            <person name="Fisher S."/>
            <person name="Freeman R.M."/>
            <person name="Gunawardena J."/>
            <person name="Chu W."/>
            <person name="Stover N.A."/>
            <person name="Gregory B.D."/>
            <person name="Nowacki M."/>
            <person name="Derisi J."/>
            <person name="Roy S.W."/>
            <person name="Marshall W.F."/>
            <person name="Sood P."/>
        </authorList>
    </citation>
    <scope>NUCLEOTIDE SEQUENCE [LARGE SCALE GENOMIC DNA]</scope>
    <source>
        <strain evidence="3">WM001</strain>
    </source>
</reference>
<evidence type="ECO:0000313" key="3">
    <source>
        <dbReference type="EMBL" id="OMJ81143.1"/>
    </source>
</evidence>
<keyword evidence="4" id="KW-1185">Reference proteome</keyword>
<dbReference type="OrthoDB" id="8062037at2759"/>
<evidence type="ECO:0000256" key="1">
    <source>
        <dbReference type="SAM" id="Coils"/>
    </source>
</evidence>
<dbReference type="PANTHER" id="PTHR47026">
    <property type="entry name" value="PIGMENTOSA GTPASE REGULATOR-LIKE PROTEIN, PUTATIVE-RELATED"/>
    <property type="match status" value="1"/>
</dbReference>
<accession>A0A1R2BWE5</accession>
<dbReference type="EMBL" id="MPUH01000392">
    <property type="protein sequence ID" value="OMJ81143.1"/>
    <property type="molecule type" value="Genomic_DNA"/>
</dbReference>
<gene>
    <name evidence="3" type="ORF">SteCoe_18458</name>
</gene>
<dbReference type="PANTHER" id="PTHR47026:SF2">
    <property type="entry name" value="FLAGELLAR ASSOCIATED PROTEIN"/>
    <property type="match status" value="1"/>
</dbReference>
<evidence type="ECO:0000313" key="4">
    <source>
        <dbReference type="Proteomes" id="UP000187209"/>
    </source>
</evidence>
<protein>
    <submittedName>
        <fullName evidence="3">Uncharacterized protein</fullName>
    </submittedName>
</protein>
<proteinExistence type="predicted"/>
<sequence length="301" mass="34814">MESDPVKEEVVVAQSVVGDDEIEELIKNLEEQCKINEKSGNFLEADKIYQRILELKKQGQQKKREILIARQKNEASDIETAYQEELKLHNAQWQEKLTLFKQSCKDAEDQLIKKQQNESETNKLSLEESLPIIPKHSPELLNLKRIQDTLVRNKEYKEAHYVQQQMIELEEKLKQTWGIDRDAKIQQNLAQLAKRQENEMASFKQKILSGAEELKKMRSAEYESLLKKYQNLRKELVITHKLEQNRFEGKHTTGCGTTRIDLNQSSRAIFNLRTPMSSRPATAAGDRSMMGSSSLKNLSSP</sequence>